<evidence type="ECO:0000313" key="3">
    <source>
        <dbReference type="Proteomes" id="UP000191110"/>
    </source>
</evidence>
<protein>
    <recommendedName>
        <fullName evidence="1">N-acetyltransferase domain-containing protein</fullName>
    </recommendedName>
</protein>
<name>A0A1T2L4E8_9GAMM</name>
<feature type="domain" description="N-acetyltransferase" evidence="1">
    <location>
        <begin position="16"/>
        <end position="159"/>
    </location>
</feature>
<dbReference type="InterPro" id="IPR000182">
    <property type="entry name" value="GNAT_dom"/>
</dbReference>
<dbReference type="GO" id="GO:0016747">
    <property type="term" value="F:acyltransferase activity, transferring groups other than amino-acyl groups"/>
    <property type="evidence" value="ECO:0007669"/>
    <property type="project" value="InterPro"/>
</dbReference>
<dbReference type="InterPro" id="IPR016181">
    <property type="entry name" value="Acyl_CoA_acyltransferase"/>
</dbReference>
<dbReference type="Proteomes" id="UP000191110">
    <property type="component" value="Unassembled WGS sequence"/>
</dbReference>
<dbReference type="Pfam" id="PF00583">
    <property type="entry name" value="Acetyltransf_1"/>
    <property type="match status" value="1"/>
</dbReference>
<proteinExistence type="predicted"/>
<evidence type="ECO:0000313" key="2">
    <source>
        <dbReference type="EMBL" id="OOZ39973.1"/>
    </source>
</evidence>
<sequence length="162" mass="18022">SSSFAHALNYEYADGVDYRGLTAFASLSMAVSVRPHQGIEQCRYPGDEEAQTRHFGARYGEQEAGIVSIYHVPCPNFSGQQGWQLRALTTLPELRQRGIGRSLLETAVTYAQAQGADLVWCNARIAALDFYQHNGFITMGEPIEITDIGPHYLMVRQIEPSQ</sequence>
<dbReference type="CDD" id="cd04301">
    <property type="entry name" value="NAT_SF"/>
    <property type="match status" value="1"/>
</dbReference>
<organism evidence="2 3">
    <name type="scientific">Solemya pervernicosa gill symbiont</name>
    <dbReference type="NCBI Taxonomy" id="642797"/>
    <lineage>
        <taxon>Bacteria</taxon>
        <taxon>Pseudomonadati</taxon>
        <taxon>Pseudomonadota</taxon>
        <taxon>Gammaproteobacteria</taxon>
        <taxon>sulfur-oxidizing symbionts</taxon>
    </lineage>
</organism>
<evidence type="ECO:0000259" key="1">
    <source>
        <dbReference type="PROSITE" id="PS51186"/>
    </source>
</evidence>
<gene>
    <name evidence="2" type="ORF">BOW53_09355</name>
</gene>
<dbReference type="AlphaFoldDB" id="A0A1T2L4E8"/>
<keyword evidence="3" id="KW-1185">Reference proteome</keyword>
<reference evidence="2 3" key="1">
    <citation type="submission" date="2016-11" db="EMBL/GenBank/DDBJ databases">
        <title>Mixed transmission modes and dynamic genome evolution in an obligate animal-bacterial symbiosis.</title>
        <authorList>
            <person name="Russell S.L."/>
            <person name="Corbett-Detig R.B."/>
            <person name="Cavanaugh C.M."/>
        </authorList>
    </citation>
    <scope>NUCLEOTIDE SEQUENCE [LARGE SCALE GENOMIC DNA]</scope>
    <source>
        <strain evidence="2">Sveles-Q1</strain>
    </source>
</reference>
<dbReference type="RefSeq" id="WP_078483819.1">
    <property type="nucleotide sequence ID" value="NZ_MPRL01000036.1"/>
</dbReference>
<dbReference type="Gene3D" id="3.40.630.30">
    <property type="match status" value="1"/>
</dbReference>
<dbReference type="EMBL" id="MPRL01000036">
    <property type="protein sequence ID" value="OOZ39973.1"/>
    <property type="molecule type" value="Genomic_DNA"/>
</dbReference>
<accession>A0A1T2L4E8</accession>
<feature type="non-terminal residue" evidence="2">
    <location>
        <position position="1"/>
    </location>
</feature>
<comment type="caution">
    <text evidence="2">The sequence shown here is derived from an EMBL/GenBank/DDBJ whole genome shotgun (WGS) entry which is preliminary data.</text>
</comment>
<dbReference type="PROSITE" id="PS51186">
    <property type="entry name" value="GNAT"/>
    <property type="match status" value="1"/>
</dbReference>
<dbReference type="SUPFAM" id="SSF55729">
    <property type="entry name" value="Acyl-CoA N-acyltransferases (Nat)"/>
    <property type="match status" value="1"/>
</dbReference>
<dbReference type="OrthoDB" id="1178186at2"/>